<dbReference type="Pfam" id="PF02915">
    <property type="entry name" value="Rubrerythrin"/>
    <property type="match status" value="1"/>
</dbReference>
<dbReference type="RefSeq" id="WP_036873262.1">
    <property type="nucleotide sequence ID" value="NZ_JRNN01000068.1"/>
</dbReference>
<dbReference type="PANTHER" id="PTHR43865:SF1">
    <property type="entry name" value="RUBRERYTHRIN-RELATED"/>
    <property type="match status" value="1"/>
</dbReference>
<dbReference type="PROSITE" id="PS50905">
    <property type="entry name" value="FERRITIN_LIKE"/>
    <property type="match status" value="1"/>
</dbReference>
<dbReference type="Pfam" id="PF21349">
    <property type="entry name" value="RUBY_RBDX"/>
    <property type="match status" value="2"/>
</dbReference>
<dbReference type="GO" id="GO:0016491">
    <property type="term" value="F:oxidoreductase activity"/>
    <property type="evidence" value="ECO:0007669"/>
    <property type="project" value="InterPro"/>
</dbReference>
<evidence type="ECO:0000259" key="7">
    <source>
        <dbReference type="PROSITE" id="PS50905"/>
    </source>
</evidence>
<dbReference type="SUPFAM" id="SSF47240">
    <property type="entry name" value="Ferritin-like"/>
    <property type="match status" value="1"/>
</dbReference>
<dbReference type="PROSITE" id="PS50903">
    <property type="entry name" value="RUBREDOXIN_LIKE"/>
    <property type="match status" value="2"/>
</dbReference>
<dbReference type="InterPro" id="IPR024934">
    <property type="entry name" value="Rubredoxin-like_dom"/>
</dbReference>
<proteinExistence type="predicted"/>
<feature type="domain" description="Rubredoxin-like" evidence="6">
    <location>
        <begin position="179"/>
        <end position="213"/>
    </location>
</feature>
<dbReference type="InterPro" id="IPR048574">
    <property type="entry name" value="RUBY_RBDX"/>
</dbReference>
<dbReference type="GO" id="GO:0005506">
    <property type="term" value="F:iron ion binding"/>
    <property type="evidence" value="ECO:0007669"/>
    <property type="project" value="InterPro"/>
</dbReference>
<dbReference type="InterPro" id="IPR052364">
    <property type="entry name" value="Rubrerythrin"/>
</dbReference>
<keyword evidence="5" id="KW-0408">Iron</keyword>
<keyword evidence="4" id="KW-0249">Electron transport</keyword>
<dbReference type="CDD" id="cd01041">
    <property type="entry name" value="Rubrerythrin"/>
    <property type="match status" value="1"/>
</dbReference>
<dbReference type="InterPro" id="IPR009078">
    <property type="entry name" value="Ferritin-like_SF"/>
</dbReference>
<name>A0A096AV35_9BACT</name>
<dbReference type="Gene3D" id="2.20.28.10">
    <property type="match status" value="2"/>
</dbReference>
<evidence type="ECO:0000313" key="9">
    <source>
        <dbReference type="Proteomes" id="UP000029556"/>
    </source>
</evidence>
<feature type="domain" description="Rubredoxin-like" evidence="6">
    <location>
        <begin position="2"/>
        <end position="36"/>
    </location>
</feature>
<evidence type="ECO:0000256" key="1">
    <source>
        <dbReference type="ARBA" id="ARBA00001965"/>
    </source>
</evidence>
<dbReference type="EMBL" id="JRNN01000068">
    <property type="protein sequence ID" value="KGF34472.1"/>
    <property type="molecule type" value="Genomic_DNA"/>
</dbReference>
<dbReference type="AlphaFoldDB" id="A0A096AV35"/>
<dbReference type="Proteomes" id="UP000029556">
    <property type="component" value="Unassembled WGS sequence"/>
</dbReference>
<evidence type="ECO:0000259" key="6">
    <source>
        <dbReference type="PROSITE" id="PS50903"/>
    </source>
</evidence>
<dbReference type="InterPro" id="IPR003251">
    <property type="entry name" value="Rr_diiron-bd_dom"/>
</dbReference>
<evidence type="ECO:0000256" key="2">
    <source>
        <dbReference type="ARBA" id="ARBA00022448"/>
    </source>
</evidence>
<evidence type="ECO:0000256" key="3">
    <source>
        <dbReference type="ARBA" id="ARBA00022723"/>
    </source>
</evidence>
<dbReference type="CDD" id="cd00729">
    <property type="entry name" value="rubredoxin_SM"/>
    <property type="match status" value="1"/>
</dbReference>
<sequence length="217" mass="24544">MKKKFICTVCGYAYAGEAAPKECPVCHAKAEKFKAFDPEAIKGTKTEENLKAAFAGESQAHTKYLYFASKAKKEGYEQLAAIFEETARNEKEHAKVWYKFLHGGDIPTTTDNIKEAADGENYEWTDMYVNMAKVADEEGFPEIAVKFRAVGAVEKHHEERYRKMLKNIEDEIVFSRDGSCVWQCRNCGHIVIGKKAPAVCPVCDHPQSYFQIEPDNL</sequence>
<dbReference type="OrthoDB" id="9799749at2"/>
<comment type="caution">
    <text evidence="8">The sequence shown here is derived from an EMBL/GenBank/DDBJ whole genome shotgun (WGS) entry which is preliminary data.</text>
</comment>
<organism evidence="8 9">
    <name type="scientific">Hoylesella buccalis DNF00853</name>
    <dbReference type="NCBI Taxonomy" id="1401074"/>
    <lineage>
        <taxon>Bacteria</taxon>
        <taxon>Pseudomonadati</taxon>
        <taxon>Bacteroidota</taxon>
        <taxon>Bacteroidia</taxon>
        <taxon>Bacteroidales</taxon>
        <taxon>Prevotellaceae</taxon>
        <taxon>Hoylesella</taxon>
    </lineage>
</organism>
<dbReference type="Gene3D" id="1.20.1260.10">
    <property type="match status" value="1"/>
</dbReference>
<dbReference type="InterPro" id="IPR012347">
    <property type="entry name" value="Ferritin-like"/>
</dbReference>
<reference evidence="8 9" key="1">
    <citation type="submission" date="2014-07" db="EMBL/GenBank/DDBJ databases">
        <authorList>
            <person name="McCorrison J."/>
            <person name="Sanka R."/>
            <person name="Torralba M."/>
            <person name="Gillis M."/>
            <person name="Haft D.H."/>
            <person name="Methe B."/>
            <person name="Sutton G."/>
            <person name="Nelson K.E."/>
        </authorList>
    </citation>
    <scope>NUCLEOTIDE SEQUENCE [LARGE SCALE GENOMIC DNA]</scope>
    <source>
        <strain evidence="8 9">DNF00853</strain>
    </source>
</reference>
<comment type="cofactor">
    <cofactor evidence="1">
        <name>Fe(3+)</name>
        <dbReference type="ChEBI" id="CHEBI:29034"/>
    </cofactor>
</comment>
<keyword evidence="3" id="KW-0479">Metal-binding</keyword>
<dbReference type="NCBIfam" id="NF045767">
    <property type="entry name" value="RuberyRbr"/>
    <property type="match status" value="1"/>
</dbReference>
<dbReference type="PANTHER" id="PTHR43865">
    <property type="entry name" value="RUBRERYTHRIN-RELATED"/>
    <property type="match status" value="1"/>
</dbReference>
<gene>
    <name evidence="8" type="ORF">HMPREF2137_07780</name>
</gene>
<protein>
    <submittedName>
        <fullName evidence="8">Rubrerythrin</fullName>
    </submittedName>
</protein>
<evidence type="ECO:0000313" key="8">
    <source>
        <dbReference type="EMBL" id="KGF34472.1"/>
    </source>
</evidence>
<keyword evidence="2" id="KW-0813">Transport</keyword>
<evidence type="ECO:0000256" key="4">
    <source>
        <dbReference type="ARBA" id="ARBA00022982"/>
    </source>
</evidence>
<dbReference type="SUPFAM" id="SSF57802">
    <property type="entry name" value="Rubredoxin-like"/>
    <property type="match status" value="2"/>
</dbReference>
<dbReference type="InterPro" id="IPR009040">
    <property type="entry name" value="Ferritin-like_diiron"/>
</dbReference>
<accession>A0A096AV35</accession>
<feature type="domain" description="Ferritin-like diiron" evidence="7">
    <location>
        <begin position="40"/>
        <end position="172"/>
    </location>
</feature>
<evidence type="ECO:0000256" key="5">
    <source>
        <dbReference type="ARBA" id="ARBA00023004"/>
    </source>
</evidence>